<gene>
    <name evidence="1" type="ORF">WJX72_005572</name>
</gene>
<protein>
    <submittedName>
        <fullName evidence="1">Uncharacterized protein</fullName>
    </submittedName>
</protein>
<organism evidence="1 2">
    <name type="scientific">[Myrmecia] bisecta</name>
    <dbReference type="NCBI Taxonomy" id="41462"/>
    <lineage>
        <taxon>Eukaryota</taxon>
        <taxon>Viridiplantae</taxon>
        <taxon>Chlorophyta</taxon>
        <taxon>core chlorophytes</taxon>
        <taxon>Trebouxiophyceae</taxon>
        <taxon>Trebouxiales</taxon>
        <taxon>Trebouxiaceae</taxon>
        <taxon>Myrmecia</taxon>
    </lineage>
</organism>
<dbReference type="EMBL" id="JALJOR010000016">
    <property type="protein sequence ID" value="KAK9805200.1"/>
    <property type="molecule type" value="Genomic_DNA"/>
</dbReference>
<keyword evidence="2" id="KW-1185">Reference proteome</keyword>
<accession>A0AAW1P5M3</accession>
<proteinExistence type="predicted"/>
<comment type="caution">
    <text evidence="1">The sequence shown here is derived from an EMBL/GenBank/DDBJ whole genome shotgun (WGS) entry which is preliminary data.</text>
</comment>
<evidence type="ECO:0000313" key="1">
    <source>
        <dbReference type="EMBL" id="KAK9805200.1"/>
    </source>
</evidence>
<dbReference type="Proteomes" id="UP001489004">
    <property type="component" value="Unassembled WGS sequence"/>
</dbReference>
<dbReference type="AlphaFoldDB" id="A0AAW1P5M3"/>
<evidence type="ECO:0000313" key="2">
    <source>
        <dbReference type="Proteomes" id="UP001489004"/>
    </source>
</evidence>
<name>A0AAW1P5M3_9CHLO</name>
<reference evidence="1 2" key="1">
    <citation type="journal article" date="2024" name="Nat. Commun.">
        <title>Phylogenomics reveals the evolutionary origins of lichenization in chlorophyte algae.</title>
        <authorList>
            <person name="Puginier C."/>
            <person name="Libourel C."/>
            <person name="Otte J."/>
            <person name="Skaloud P."/>
            <person name="Haon M."/>
            <person name="Grisel S."/>
            <person name="Petersen M."/>
            <person name="Berrin J.G."/>
            <person name="Delaux P.M."/>
            <person name="Dal Grande F."/>
            <person name="Keller J."/>
        </authorList>
    </citation>
    <scope>NUCLEOTIDE SEQUENCE [LARGE SCALE GENOMIC DNA]</scope>
    <source>
        <strain evidence="1 2">SAG 2043</strain>
    </source>
</reference>
<sequence length="80" mass="8920">MRTRQSLASVERVSEDFCPGSEFDVFSTPSGTFEGNKLENKPDLFNLPSKHADNSLQAAGQLKRTSAVWNVWNVWTLAGF</sequence>